<dbReference type="NCBIfam" id="TIGR00494">
    <property type="entry name" value="crcB"/>
    <property type="match status" value="1"/>
</dbReference>
<dbReference type="PANTHER" id="PTHR28259">
    <property type="entry name" value="FLUORIDE EXPORT PROTEIN 1-RELATED"/>
    <property type="match status" value="1"/>
</dbReference>
<keyword evidence="6 11" id="KW-0406">Ion transport</keyword>
<dbReference type="PANTHER" id="PTHR28259:SF1">
    <property type="entry name" value="FLUORIDE EXPORT PROTEIN 1-RELATED"/>
    <property type="match status" value="1"/>
</dbReference>
<evidence type="ECO:0000256" key="2">
    <source>
        <dbReference type="ARBA" id="ARBA00022475"/>
    </source>
</evidence>
<keyword evidence="2 11" id="KW-1003">Cell membrane</keyword>
<feature type="transmembrane region" description="Helical" evidence="11">
    <location>
        <begin position="96"/>
        <end position="120"/>
    </location>
</feature>
<dbReference type="OrthoDB" id="9815830at2"/>
<dbReference type="RefSeq" id="WP_065318747.1">
    <property type="nucleotide sequence ID" value="NZ_CP017477.1"/>
</dbReference>
<comment type="activity regulation">
    <text evidence="11">Na(+) is not transported, but it plays an essential structural role and its presence is essential for fluoride channel function.</text>
</comment>
<dbReference type="KEGG" id="pob:LPB03_06205"/>
<proteinExistence type="inferred from homology"/>
<dbReference type="GO" id="GO:0062054">
    <property type="term" value="F:fluoride channel activity"/>
    <property type="evidence" value="ECO:0007669"/>
    <property type="project" value="UniProtKB-UniRule"/>
</dbReference>
<reference evidence="13" key="1">
    <citation type="submission" date="2016-02" db="EMBL/GenBank/DDBJ databases">
        <authorList>
            <person name="Shin S.-K."/>
            <person name="Yi H."/>
            <person name="Kim E."/>
        </authorList>
    </citation>
    <scope>NUCLEOTIDE SEQUENCE [LARGE SCALE GENOMIC DNA]</scope>
    <source>
        <strain evidence="13">LPB0003</strain>
    </source>
</reference>
<evidence type="ECO:0000256" key="8">
    <source>
        <dbReference type="ARBA" id="ARBA00023303"/>
    </source>
</evidence>
<dbReference type="EMBL" id="LSFM01000021">
    <property type="protein sequence ID" value="OBY64993.1"/>
    <property type="molecule type" value="Genomic_DNA"/>
</dbReference>
<evidence type="ECO:0000256" key="3">
    <source>
        <dbReference type="ARBA" id="ARBA00022519"/>
    </source>
</evidence>
<dbReference type="HAMAP" id="MF_00454">
    <property type="entry name" value="FluC"/>
    <property type="match status" value="1"/>
</dbReference>
<comment type="caution">
    <text evidence="12">The sequence shown here is derived from an EMBL/GenBank/DDBJ whole genome shotgun (WGS) entry which is preliminary data.</text>
</comment>
<keyword evidence="13" id="KW-1185">Reference proteome</keyword>
<evidence type="ECO:0000313" key="12">
    <source>
        <dbReference type="EMBL" id="OBY64993.1"/>
    </source>
</evidence>
<evidence type="ECO:0000256" key="7">
    <source>
        <dbReference type="ARBA" id="ARBA00023136"/>
    </source>
</evidence>
<evidence type="ECO:0000256" key="9">
    <source>
        <dbReference type="ARBA" id="ARBA00035120"/>
    </source>
</evidence>
<keyword evidence="11" id="KW-0479">Metal-binding</keyword>
<name>A0A1B8TZB0_9FLAO</name>
<dbReference type="Pfam" id="PF02537">
    <property type="entry name" value="CRCB"/>
    <property type="match status" value="1"/>
</dbReference>
<accession>A0A1B8TZB0</accession>
<keyword evidence="5 11" id="KW-1133">Transmembrane helix</keyword>
<evidence type="ECO:0000256" key="10">
    <source>
        <dbReference type="ARBA" id="ARBA00035585"/>
    </source>
</evidence>
<evidence type="ECO:0000313" key="13">
    <source>
        <dbReference type="Proteomes" id="UP000092584"/>
    </source>
</evidence>
<keyword evidence="7 11" id="KW-0472">Membrane</keyword>
<dbReference type="InterPro" id="IPR003691">
    <property type="entry name" value="FluC"/>
</dbReference>
<feature type="transmembrane region" description="Helical" evidence="11">
    <location>
        <begin position="34"/>
        <end position="54"/>
    </location>
</feature>
<dbReference type="STRING" id="1774273.LPB03_06205"/>
<feature type="binding site" evidence="11">
    <location>
        <position position="74"/>
    </location>
    <ligand>
        <name>Na(+)</name>
        <dbReference type="ChEBI" id="CHEBI:29101"/>
        <note>structural</note>
    </ligand>
</feature>
<sequence length="123" mass="13292">MKNLILVFIGGGFGSVLRYVIGKWLNNSENGIPYGTFAANILGSLLIGFILGYAAKSEAISQNHTLLLATGFCGGFTTFSTFAYENHLFLKSGDFTSFALYTIASFVIGFLAVFAGMYLVKFI</sequence>
<comment type="catalytic activity">
    <reaction evidence="10">
        <text>fluoride(in) = fluoride(out)</text>
        <dbReference type="Rhea" id="RHEA:76159"/>
        <dbReference type="ChEBI" id="CHEBI:17051"/>
    </reaction>
    <physiologicalReaction direction="left-to-right" evidence="10">
        <dbReference type="Rhea" id="RHEA:76160"/>
    </physiologicalReaction>
</comment>
<dbReference type="Proteomes" id="UP000092584">
    <property type="component" value="Unassembled WGS sequence"/>
</dbReference>
<keyword evidence="8 11" id="KW-0407">Ion channel</keyword>
<feature type="binding site" evidence="11">
    <location>
        <position position="77"/>
    </location>
    <ligand>
        <name>Na(+)</name>
        <dbReference type="ChEBI" id="CHEBI:29101"/>
        <note>structural</note>
    </ligand>
</feature>
<gene>
    <name evidence="11" type="primary">fluC</name>
    <name evidence="11" type="synonym">crcB</name>
    <name evidence="12" type="ORF">LPB3_06280</name>
</gene>
<comment type="function">
    <text evidence="11">Fluoride-specific ion channel. Important for reducing fluoride concentration in the cell, thus reducing its toxicity.</text>
</comment>
<protein>
    <recommendedName>
        <fullName evidence="11">Fluoride-specific ion channel FluC</fullName>
    </recommendedName>
</protein>
<evidence type="ECO:0000256" key="11">
    <source>
        <dbReference type="HAMAP-Rule" id="MF_00454"/>
    </source>
</evidence>
<organism evidence="12 13">
    <name type="scientific">Polaribacter vadi</name>
    <dbReference type="NCBI Taxonomy" id="1774273"/>
    <lineage>
        <taxon>Bacteria</taxon>
        <taxon>Pseudomonadati</taxon>
        <taxon>Bacteroidota</taxon>
        <taxon>Flavobacteriia</taxon>
        <taxon>Flavobacteriales</taxon>
        <taxon>Flavobacteriaceae</taxon>
    </lineage>
</organism>
<keyword evidence="11" id="KW-0813">Transport</keyword>
<dbReference type="GO" id="GO:0140114">
    <property type="term" value="P:cellular detoxification of fluoride"/>
    <property type="evidence" value="ECO:0007669"/>
    <property type="project" value="UniProtKB-UniRule"/>
</dbReference>
<dbReference type="GO" id="GO:0046872">
    <property type="term" value="F:metal ion binding"/>
    <property type="evidence" value="ECO:0007669"/>
    <property type="project" value="UniProtKB-KW"/>
</dbReference>
<evidence type="ECO:0000256" key="5">
    <source>
        <dbReference type="ARBA" id="ARBA00022989"/>
    </source>
</evidence>
<keyword evidence="11" id="KW-0915">Sodium</keyword>
<evidence type="ECO:0000256" key="1">
    <source>
        <dbReference type="ARBA" id="ARBA00004651"/>
    </source>
</evidence>
<dbReference type="AlphaFoldDB" id="A0A1B8TZB0"/>
<dbReference type="GO" id="GO:0005886">
    <property type="term" value="C:plasma membrane"/>
    <property type="evidence" value="ECO:0007669"/>
    <property type="project" value="UniProtKB-SubCell"/>
</dbReference>
<evidence type="ECO:0000256" key="6">
    <source>
        <dbReference type="ARBA" id="ARBA00023065"/>
    </source>
</evidence>
<keyword evidence="4 11" id="KW-0812">Transmembrane</keyword>
<feature type="transmembrane region" description="Helical" evidence="11">
    <location>
        <begin position="66"/>
        <end position="84"/>
    </location>
</feature>
<evidence type="ECO:0000256" key="4">
    <source>
        <dbReference type="ARBA" id="ARBA00022692"/>
    </source>
</evidence>
<comment type="subcellular location">
    <subcellularLocation>
        <location evidence="1 11">Cell membrane</location>
        <topology evidence="1 11">Multi-pass membrane protein</topology>
    </subcellularLocation>
</comment>
<keyword evidence="3" id="KW-0997">Cell inner membrane</keyword>
<comment type="similarity">
    <text evidence="9 11">Belongs to the fluoride channel Fluc/FEX (TC 1.A.43) family.</text>
</comment>